<feature type="modified residue" description="N6-(pyridoxal phosphate)lysine" evidence="11">
    <location>
        <position position="99"/>
    </location>
</feature>
<dbReference type="PANTHER" id="PTHR48077">
    <property type="entry name" value="TRYPTOPHAN SYNTHASE-RELATED"/>
    <property type="match status" value="1"/>
</dbReference>
<comment type="catalytic activity">
    <reaction evidence="10 11">
        <text>(1S,2R)-1-C-(indol-3-yl)glycerol 3-phosphate + L-serine = D-glyceraldehyde 3-phosphate + L-tryptophan + H2O</text>
        <dbReference type="Rhea" id="RHEA:10532"/>
        <dbReference type="ChEBI" id="CHEBI:15377"/>
        <dbReference type="ChEBI" id="CHEBI:33384"/>
        <dbReference type="ChEBI" id="CHEBI:57912"/>
        <dbReference type="ChEBI" id="CHEBI:58866"/>
        <dbReference type="ChEBI" id="CHEBI:59776"/>
        <dbReference type="EC" id="4.2.1.20"/>
    </reaction>
</comment>
<dbReference type="Gene3D" id="3.40.50.1100">
    <property type="match status" value="2"/>
</dbReference>
<dbReference type="InterPro" id="IPR006654">
    <property type="entry name" value="Trp_synth_beta"/>
</dbReference>
<organism evidence="13 14">
    <name type="scientific">Rhizobium glycinendophyticum</name>
    <dbReference type="NCBI Taxonomy" id="2589807"/>
    <lineage>
        <taxon>Bacteria</taxon>
        <taxon>Pseudomonadati</taxon>
        <taxon>Pseudomonadota</taxon>
        <taxon>Alphaproteobacteria</taxon>
        <taxon>Hyphomicrobiales</taxon>
        <taxon>Rhizobiaceae</taxon>
        <taxon>Rhizobium/Agrobacterium group</taxon>
        <taxon>Rhizobium</taxon>
    </lineage>
</organism>
<keyword evidence="14" id="KW-1185">Reference proteome</keyword>
<evidence type="ECO:0000313" key="14">
    <source>
        <dbReference type="Proteomes" id="UP000316429"/>
    </source>
</evidence>
<dbReference type="Pfam" id="PF00291">
    <property type="entry name" value="PALP"/>
    <property type="match status" value="1"/>
</dbReference>
<dbReference type="AlphaFoldDB" id="A0A504UCK7"/>
<dbReference type="CDD" id="cd06446">
    <property type="entry name" value="Trp-synth_B"/>
    <property type="match status" value="1"/>
</dbReference>
<dbReference type="EMBL" id="VFYP01000002">
    <property type="protein sequence ID" value="TPP07316.1"/>
    <property type="molecule type" value="Genomic_DNA"/>
</dbReference>
<dbReference type="InterPro" id="IPR001926">
    <property type="entry name" value="TrpB-like_PALP"/>
</dbReference>
<gene>
    <name evidence="11 13" type="primary">trpB</name>
    <name evidence="13" type="ORF">FJQ55_16920</name>
</gene>
<dbReference type="InterPro" id="IPR006653">
    <property type="entry name" value="Trp_synth_b_CS"/>
</dbReference>
<feature type="domain" description="Tryptophan synthase beta chain-like PALP" evidence="12">
    <location>
        <begin position="65"/>
        <end position="389"/>
    </location>
</feature>
<protein>
    <recommendedName>
        <fullName evidence="11">Tryptophan synthase beta chain</fullName>
        <ecNumber evidence="11">4.2.1.20</ecNumber>
    </recommendedName>
</protein>
<dbReference type="OrthoDB" id="9766131at2"/>
<comment type="function">
    <text evidence="11">The beta subunit is responsible for the synthesis of L-tryptophan from indole and L-serine.</text>
</comment>
<dbReference type="EC" id="4.2.1.20" evidence="11"/>
<sequence length="406" mass="43960">MNQSPKPNSFREGPDEDGRFGIFGGRFVAETLMPLILDLQAEWEKAKTDPEFQAELAHLNTHYTGRPSPLYFAERLTAELGGAKIYFKRDELNHTGSHKINNCLGQILLAKRMGKTRIIAETGAGQHGVASATVAARFGIPCVVYMGATDVERQAPNVFRMKLLGAEVKPVTAGHGTLKDAMNEALRDWVTNVDDTYYMIGTAAGPHPYPEMVRDFQSVIGRETREQMLAAEGRLPDMLIAAVGGGSNAIGLFHPFLDDASVRIVGVEAGGKGLEGEEHCASLTAGSPGVLHGNRTYLLQDSDGQIKEGHSISAGLDYPGIGPEHSWLKDMGRVEYVPIKDDEALAAFQLLTRTEGIIPALEPSHALAEVIKRAPTMDKDQIIVMNLCGRGDKDIFTVGKILGMGL</sequence>
<accession>A0A504UCK7</accession>
<dbReference type="PIRSF" id="PIRSF001413">
    <property type="entry name" value="Trp_syn_beta"/>
    <property type="match status" value="1"/>
</dbReference>
<reference evidence="13 14" key="1">
    <citation type="submission" date="2019-06" db="EMBL/GenBank/DDBJ databases">
        <title>Rhizobium sp. CL12 isolated from roots of soybean.</title>
        <authorList>
            <person name="Wang C."/>
        </authorList>
    </citation>
    <scope>NUCLEOTIDE SEQUENCE [LARGE SCALE GENOMIC DNA]</scope>
    <source>
        <strain evidence="13 14">CL12</strain>
    </source>
</reference>
<dbReference type="SUPFAM" id="SSF53686">
    <property type="entry name" value="Tryptophan synthase beta subunit-like PLP-dependent enzymes"/>
    <property type="match status" value="1"/>
</dbReference>
<comment type="similarity">
    <text evidence="3 11">Belongs to the TrpB family.</text>
</comment>
<comment type="cofactor">
    <cofactor evidence="1 11">
        <name>pyridoxal 5'-phosphate</name>
        <dbReference type="ChEBI" id="CHEBI:597326"/>
    </cofactor>
</comment>
<evidence type="ECO:0000256" key="11">
    <source>
        <dbReference type="HAMAP-Rule" id="MF_00133"/>
    </source>
</evidence>
<evidence type="ECO:0000256" key="3">
    <source>
        <dbReference type="ARBA" id="ARBA00009982"/>
    </source>
</evidence>
<dbReference type="RefSeq" id="WP_140829963.1">
    <property type="nucleotide sequence ID" value="NZ_VFYP01000002.1"/>
</dbReference>
<dbReference type="HAMAP" id="MF_00133">
    <property type="entry name" value="Trp_synth_beta"/>
    <property type="match status" value="1"/>
</dbReference>
<dbReference type="InterPro" id="IPR036052">
    <property type="entry name" value="TrpB-like_PALP_sf"/>
</dbReference>
<comment type="subunit">
    <text evidence="4 11">Tetramer of two alpha and two beta chains.</text>
</comment>
<evidence type="ECO:0000313" key="13">
    <source>
        <dbReference type="EMBL" id="TPP07316.1"/>
    </source>
</evidence>
<evidence type="ECO:0000256" key="10">
    <source>
        <dbReference type="ARBA" id="ARBA00049047"/>
    </source>
</evidence>
<proteinExistence type="inferred from homology"/>
<dbReference type="Proteomes" id="UP000316429">
    <property type="component" value="Unassembled WGS sequence"/>
</dbReference>
<evidence type="ECO:0000259" key="12">
    <source>
        <dbReference type="Pfam" id="PF00291"/>
    </source>
</evidence>
<comment type="pathway">
    <text evidence="2 11">Amino-acid biosynthesis; L-tryptophan biosynthesis; L-tryptophan from chorismate: step 5/5.</text>
</comment>
<evidence type="ECO:0000256" key="6">
    <source>
        <dbReference type="ARBA" id="ARBA00022822"/>
    </source>
</evidence>
<evidence type="ECO:0000256" key="9">
    <source>
        <dbReference type="ARBA" id="ARBA00023239"/>
    </source>
</evidence>
<keyword evidence="6 11" id="KW-0822">Tryptophan biosynthesis</keyword>
<evidence type="ECO:0000256" key="4">
    <source>
        <dbReference type="ARBA" id="ARBA00011270"/>
    </source>
</evidence>
<dbReference type="PANTHER" id="PTHR48077:SF3">
    <property type="entry name" value="TRYPTOPHAN SYNTHASE"/>
    <property type="match status" value="1"/>
</dbReference>
<evidence type="ECO:0000256" key="1">
    <source>
        <dbReference type="ARBA" id="ARBA00001933"/>
    </source>
</evidence>
<dbReference type="GO" id="GO:0005737">
    <property type="term" value="C:cytoplasm"/>
    <property type="evidence" value="ECO:0007669"/>
    <property type="project" value="TreeGrafter"/>
</dbReference>
<dbReference type="FunFam" id="3.40.50.1100:FF:000001">
    <property type="entry name" value="Tryptophan synthase beta chain"/>
    <property type="match status" value="1"/>
</dbReference>
<dbReference type="InterPro" id="IPR023026">
    <property type="entry name" value="Trp_synth_beta/beta-like"/>
</dbReference>
<dbReference type="GO" id="GO:0004834">
    <property type="term" value="F:tryptophan synthase activity"/>
    <property type="evidence" value="ECO:0007669"/>
    <property type="project" value="UniProtKB-UniRule"/>
</dbReference>
<evidence type="ECO:0000256" key="8">
    <source>
        <dbReference type="ARBA" id="ARBA00023141"/>
    </source>
</evidence>
<keyword evidence="9 11" id="KW-0456">Lyase</keyword>
<dbReference type="UniPathway" id="UPA00035">
    <property type="reaction ID" value="UER00044"/>
</dbReference>
<evidence type="ECO:0000256" key="7">
    <source>
        <dbReference type="ARBA" id="ARBA00022898"/>
    </source>
</evidence>
<keyword evidence="8 11" id="KW-0057">Aromatic amino acid biosynthesis</keyword>
<dbReference type="NCBIfam" id="TIGR00263">
    <property type="entry name" value="trpB"/>
    <property type="match status" value="1"/>
</dbReference>
<keyword evidence="7 11" id="KW-0663">Pyridoxal phosphate</keyword>
<name>A0A504UCK7_9HYPH</name>
<dbReference type="PROSITE" id="PS00168">
    <property type="entry name" value="TRP_SYNTHASE_BETA"/>
    <property type="match status" value="1"/>
</dbReference>
<evidence type="ECO:0000256" key="2">
    <source>
        <dbReference type="ARBA" id="ARBA00004733"/>
    </source>
</evidence>
<dbReference type="FunFam" id="3.40.50.1100:FF:000004">
    <property type="entry name" value="Tryptophan synthase beta chain"/>
    <property type="match status" value="1"/>
</dbReference>
<keyword evidence="5 11" id="KW-0028">Amino-acid biosynthesis</keyword>
<comment type="caution">
    <text evidence="13">The sequence shown here is derived from an EMBL/GenBank/DDBJ whole genome shotgun (WGS) entry which is preliminary data.</text>
</comment>
<evidence type="ECO:0000256" key="5">
    <source>
        <dbReference type="ARBA" id="ARBA00022605"/>
    </source>
</evidence>